<comment type="caution">
    <text evidence="9">The sequence shown here is derived from an EMBL/GenBank/DDBJ whole genome shotgun (WGS) entry which is preliminary data.</text>
</comment>
<dbReference type="PANTHER" id="PTHR33799:SF1">
    <property type="entry name" value="PTS SYSTEM MANNOSE-SPECIFIC EIIAB COMPONENT-RELATED"/>
    <property type="match status" value="1"/>
</dbReference>
<dbReference type="EMBL" id="SMBP01000007">
    <property type="protein sequence ID" value="TCU60357.1"/>
    <property type="molecule type" value="Genomic_DNA"/>
</dbReference>
<dbReference type="InterPro" id="IPR051471">
    <property type="entry name" value="Bacterial_PTS_sugar_comp"/>
</dbReference>
<dbReference type="Pfam" id="PF03610">
    <property type="entry name" value="EIIA-man"/>
    <property type="match status" value="1"/>
</dbReference>
<keyword evidence="7" id="KW-0418">Kinase</keyword>
<dbReference type="PROSITE" id="PS51096">
    <property type="entry name" value="PTS_EIIA_TYPE_4"/>
    <property type="match status" value="1"/>
</dbReference>
<proteinExistence type="predicted"/>
<dbReference type="InterPro" id="IPR004701">
    <property type="entry name" value="PTS_EIIA_man-typ"/>
</dbReference>
<accession>A0A4R3TGP7</accession>
<keyword evidence="2" id="KW-0813">Transport</keyword>
<evidence type="ECO:0000256" key="4">
    <source>
        <dbReference type="ARBA" id="ARBA00022597"/>
    </source>
</evidence>
<dbReference type="SUPFAM" id="SSF53062">
    <property type="entry name" value="PTS system fructose IIA component-like"/>
    <property type="match status" value="1"/>
</dbReference>
<reference evidence="9 10" key="1">
    <citation type="submission" date="2019-03" db="EMBL/GenBank/DDBJ databases">
        <title>Genomic Encyclopedia of Type Strains, Phase IV (KMG-IV): sequencing the most valuable type-strain genomes for metagenomic binning, comparative biology and taxonomic classification.</title>
        <authorList>
            <person name="Goeker M."/>
        </authorList>
    </citation>
    <scope>NUCLEOTIDE SEQUENCE [LARGE SCALE GENOMIC DNA]</scope>
    <source>
        <strain evidence="9 10">DSM 29481</strain>
    </source>
</reference>
<keyword evidence="3" id="KW-0963">Cytoplasm</keyword>
<dbReference type="PANTHER" id="PTHR33799">
    <property type="entry name" value="PTS PERMEASE-RELATED-RELATED"/>
    <property type="match status" value="1"/>
</dbReference>
<dbReference type="GO" id="GO:0009401">
    <property type="term" value="P:phosphoenolpyruvate-dependent sugar phosphotransferase system"/>
    <property type="evidence" value="ECO:0007669"/>
    <property type="project" value="UniProtKB-KW"/>
</dbReference>
<dbReference type="RefSeq" id="WP_132224463.1">
    <property type="nucleotide sequence ID" value="NZ_JANKBG010000007.1"/>
</dbReference>
<comment type="subcellular location">
    <subcellularLocation>
        <location evidence="1">Cytoplasm</location>
    </subcellularLocation>
</comment>
<keyword evidence="6" id="KW-0598">Phosphotransferase system</keyword>
<keyword evidence="4" id="KW-0762">Sugar transport</keyword>
<evidence type="ECO:0000256" key="2">
    <source>
        <dbReference type="ARBA" id="ARBA00022448"/>
    </source>
</evidence>
<protein>
    <submittedName>
        <fullName evidence="9">Fructoselysine and glucoselysine-specific PTS system IIA component</fullName>
    </submittedName>
</protein>
<evidence type="ECO:0000259" key="8">
    <source>
        <dbReference type="PROSITE" id="PS51096"/>
    </source>
</evidence>
<name>A0A4R3TGP7_9FIRM</name>
<dbReference type="InterPro" id="IPR036662">
    <property type="entry name" value="PTS_EIIA_man-typ_sf"/>
</dbReference>
<evidence type="ECO:0000313" key="10">
    <source>
        <dbReference type="Proteomes" id="UP000295773"/>
    </source>
</evidence>
<dbReference type="Gene3D" id="3.40.50.510">
    <property type="entry name" value="Phosphotransferase system, mannose-type IIA component"/>
    <property type="match status" value="1"/>
</dbReference>
<gene>
    <name evidence="9" type="ORF">EDD61_10746</name>
</gene>
<dbReference type="GO" id="GO:0016301">
    <property type="term" value="F:kinase activity"/>
    <property type="evidence" value="ECO:0007669"/>
    <property type="project" value="UniProtKB-KW"/>
</dbReference>
<dbReference type="Proteomes" id="UP000295773">
    <property type="component" value="Unassembled WGS sequence"/>
</dbReference>
<dbReference type="AlphaFoldDB" id="A0A4R3TGP7"/>
<dbReference type="CDD" id="cd00006">
    <property type="entry name" value="PTS_IIA_man"/>
    <property type="match status" value="1"/>
</dbReference>
<evidence type="ECO:0000256" key="1">
    <source>
        <dbReference type="ARBA" id="ARBA00004496"/>
    </source>
</evidence>
<evidence type="ECO:0000256" key="5">
    <source>
        <dbReference type="ARBA" id="ARBA00022679"/>
    </source>
</evidence>
<sequence length="139" mass="15734">MKHYVLASHGGFSKGIYESIQIIIGEQPNIHIVQAFVEGNNDITSLVEETLAAIPPEDEVIVCSDVFGGSVNNEFMKQLRNRNHMHLITGMNLPLLMQLFLSVEEDPEKMIHDIVNSEDTRVKYCNDMLRSAAKEEEDF</sequence>
<feature type="domain" description="PTS EIIA type-4" evidence="8">
    <location>
        <begin position="1"/>
        <end position="137"/>
    </location>
</feature>
<evidence type="ECO:0000256" key="6">
    <source>
        <dbReference type="ARBA" id="ARBA00022683"/>
    </source>
</evidence>
<keyword evidence="10" id="KW-1185">Reference proteome</keyword>
<evidence type="ECO:0000313" key="9">
    <source>
        <dbReference type="EMBL" id="TCU60357.1"/>
    </source>
</evidence>
<dbReference type="GO" id="GO:0016020">
    <property type="term" value="C:membrane"/>
    <property type="evidence" value="ECO:0007669"/>
    <property type="project" value="InterPro"/>
</dbReference>
<dbReference type="GO" id="GO:0005737">
    <property type="term" value="C:cytoplasm"/>
    <property type="evidence" value="ECO:0007669"/>
    <property type="project" value="UniProtKB-SubCell"/>
</dbReference>
<dbReference type="InterPro" id="IPR033887">
    <property type="entry name" value="PTS_IIA_man"/>
</dbReference>
<evidence type="ECO:0000256" key="3">
    <source>
        <dbReference type="ARBA" id="ARBA00022490"/>
    </source>
</evidence>
<organism evidence="9 10">
    <name type="scientific">Longicatena caecimuris</name>
    <dbReference type="NCBI Taxonomy" id="1796635"/>
    <lineage>
        <taxon>Bacteria</taxon>
        <taxon>Bacillati</taxon>
        <taxon>Bacillota</taxon>
        <taxon>Erysipelotrichia</taxon>
        <taxon>Erysipelotrichales</taxon>
        <taxon>Erysipelotrichaceae</taxon>
        <taxon>Longicatena</taxon>
    </lineage>
</organism>
<evidence type="ECO:0000256" key="7">
    <source>
        <dbReference type="ARBA" id="ARBA00022777"/>
    </source>
</evidence>
<keyword evidence="5" id="KW-0808">Transferase</keyword>